<evidence type="ECO:0000256" key="6">
    <source>
        <dbReference type="ARBA" id="ARBA00022527"/>
    </source>
</evidence>
<dbReference type="SMART" id="SM00220">
    <property type="entry name" value="S_TKc"/>
    <property type="match status" value="1"/>
</dbReference>
<evidence type="ECO:0000256" key="9">
    <source>
        <dbReference type="ARBA" id="ARBA00022741"/>
    </source>
</evidence>
<dbReference type="GO" id="GO:0000422">
    <property type="term" value="P:autophagy of mitochondrion"/>
    <property type="evidence" value="ECO:0007669"/>
    <property type="project" value="TreeGrafter"/>
</dbReference>
<keyword evidence="8" id="KW-0479">Metal-binding</keyword>
<sequence>MKDVFIDSVPKLEDSTAKYPAALPKRLHDDGLGRNMTMFLVMKSCLTQLLEGIEHLSFHSIAHRDIKSNNILIDTDTSDGKPRLVISDFGCCLADNENGLKIPYVSSDQTKGGNPSLMAPEIVNAVPSVYGRSILDYSKSDLWAAGSLAYEIFGEENPFYGKNHGRSLNSGTYSISDLPPLPDSVPGIVQDLVYNMLEIDPRKRLTASTAATVLQIYLWNNEYFQFNKETKKSDYKLFILMLTLEVISKKLYNTGENLETDLKLSLLKRMTEKDLNNCVNFYVKNIK</sequence>
<evidence type="ECO:0000313" key="20">
    <source>
        <dbReference type="EMBL" id="ESP01109.1"/>
    </source>
</evidence>
<keyword evidence="13" id="KW-0067">ATP-binding</keyword>
<keyword evidence="12" id="KW-0999">Mitochondrion inner membrane</keyword>
<dbReference type="EMBL" id="KB200538">
    <property type="protein sequence ID" value="ESP01109.1"/>
    <property type="molecule type" value="Genomic_DNA"/>
</dbReference>
<keyword evidence="21" id="KW-1185">Reference proteome</keyword>
<keyword evidence="15" id="KW-0809">Transit peptide</keyword>
<dbReference type="RefSeq" id="XP_009048159.1">
    <property type="nucleotide sequence ID" value="XM_009049911.1"/>
</dbReference>
<dbReference type="GO" id="GO:0005741">
    <property type="term" value="C:mitochondrial outer membrane"/>
    <property type="evidence" value="ECO:0007669"/>
    <property type="project" value="UniProtKB-SubCell"/>
</dbReference>
<evidence type="ECO:0000256" key="10">
    <source>
        <dbReference type="ARBA" id="ARBA00022777"/>
    </source>
</evidence>
<comment type="catalytic activity">
    <reaction evidence="18">
        <text>L-seryl-[protein] + ATP = O-phospho-L-seryl-[protein] + ADP + H(+)</text>
        <dbReference type="Rhea" id="RHEA:17989"/>
        <dbReference type="Rhea" id="RHEA-COMP:9863"/>
        <dbReference type="Rhea" id="RHEA-COMP:11604"/>
        <dbReference type="ChEBI" id="CHEBI:15378"/>
        <dbReference type="ChEBI" id="CHEBI:29999"/>
        <dbReference type="ChEBI" id="CHEBI:30616"/>
        <dbReference type="ChEBI" id="CHEBI:83421"/>
        <dbReference type="ChEBI" id="CHEBI:456216"/>
        <dbReference type="EC" id="2.7.11.1"/>
    </reaction>
</comment>
<keyword evidence="12" id="KW-0472">Membrane</keyword>
<evidence type="ECO:0000256" key="2">
    <source>
        <dbReference type="ARBA" id="ARBA00004434"/>
    </source>
</evidence>
<evidence type="ECO:0000256" key="1">
    <source>
        <dbReference type="ARBA" id="ARBA00001946"/>
    </source>
</evidence>
<dbReference type="EC" id="2.7.11.1" evidence="5"/>
<dbReference type="InterPro" id="IPR051511">
    <property type="entry name" value="MitoQC_Scaffold_Kinases"/>
</dbReference>
<keyword evidence="7" id="KW-0808">Transferase</keyword>
<evidence type="ECO:0000256" key="7">
    <source>
        <dbReference type="ARBA" id="ARBA00022679"/>
    </source>
</evidence>
<accession>V4AAS8</accession>
<dbReference type="GO" id="GO:0005829">
    <property type="term" value="C:cytosol"/>
    <property type="evidence" value="ECO:0007669"/>
    <property type="project" value="UniProtKB-SubCell"/>
</dbReference>
<evidence type="ECO:0000256" key="17">
    <source>
        <dbReference type="ARBA" id="ARBA00047899"/>
    </source>
</evidence>
<comment type="catalytic activity">
    <reaction evidence="17">
        <text>L-threonyl-[protein] + ATP = O-phospho-L-threonyl-[protein] + ADP + H(+)</text>
        <dbReference type="Rhea" id="RHEA:46608"/>
        <dbReference type="Rhea" id="RHEA-COMP:11060"/>
        <dbReference type="Rhea" id="RHEA-COMP:11605"/>
        <dbReference type="ChEBI" id="CHEBI:15378"/>
        <dbReference type="ChEBI" id="CHEBI:30013"/>
        <dbReference type="ChEBI" id="CHEBI:30616"/>
        <dbReference type="ChEBI" id="CHEBI:61977"/>
        <dbReference type="ChEBI" id="CHEBI:456216"/>
        <dbReference type="EC" id="2.7.11.1"/>
    </reaction>
</comment>
<comment type="cofactor">
    <cofactor evidence="1">
        <name>Mg(2+)</name>
        <dbReference type="ChEBI" id="CHEBI:18420"/>
    </cofactor>
</comment>
<dbReference type="GeneID" id="20246019"/>
<keyword evidence="9" id="KW-0547">Nucleotide-binding</keyword>
<evidence type="ECO:0000256" key="14">
    <source>
        <dbReference type="ARBA" id="ARBA00022842"/>
    </source>
</evidence>
<gene>
    <name evidence="20" type="ORF">LOTGIDRAFT_207719</name>
</gene>
<reference evidence="20 21" key="1">
    <citation type="journal article" date="2013" name="Nature">
        <title>Insights into bilaterian evolution from three spiralian genomes.</title>
        <authorList>
            <person name="Simakov O."/>
            <person name="Marletaz F."/>
            <person name="Cho S.J."/>
            <person name="Edsinger-Gonzales E."/>
            <person name="Havlak P."/>
            <person name="Hellsten U."/>
            <person name="Kuo D.H."/>
            <person name="Larsson T."/>
            <person name="Lv J."/>
            <person name="Arendt D."/>
            <person name="Savage R."/>
            <person name="Osoegawa K."/>
            <person name="de Jong P."/>
            <person name="Grimwood J."/>
            <person name="Chapman J.A."/>
            <person name="Shapiro H."/>
            <person name="Aerts A."/>
            <person name="Otillar R.P."/>
            <person name="Terry A.Y."/>
            <person name="Boore J.L."/>
            <person name="Grigoriev I.V."/>
            <person name="Lindberg D.R."/>
            <person name="Seaver E.C."/>
            <person name="Weisblat D.A."/>
            <person name="Putnam N.H."/>
            <person name="Rokhsar D.S."/>
        </authorList>
    </citation>
    <scope>NUCLEOTIDE SEQUENCE [LARGE SCALE GENOMIC DNA]</scope>
</reference>
<dbReference type="AlphaFoldDB" id="V4AAS8"/>
<keyword evidence="11" id="KW-1000">Mitochondrion outer membrane</keyword>
<name>V4AAS8_LOTGI</name>
<dbReference type="KEGG" id="lgi:LOTGIDRAFT_207719"/>
<dbReference type="PROSITE" id="PS50011">
    <property type="entry name" value="PROTEIN_KINASE_DOM"/>
    <property type="match status" value="1"/>
</dbReference>
<proteinExistence type="predicted"/>
<dbReference type="PANTHER" id="PTHR22972">
    <property type="entry name" value="SERINE/THREONINE PROTEIN KINASE"/>
    <property type="match status" value="1"/>
</dbReference>
<evidence type="ECO:0000256" key="15">
    <source>
        <dbReference type="ARBA" id="ARBA00022946"/>
    </source>
</evidence>
<evidence type="ECO:0000256" key="18">
    <source>
        <dbReference type="ARBA" id="ARBA00048679"/>
    </source>
</evidence>
<evidence type="ECO:0000256" key="4">
    <source>
        <dbReference type="ARBA" id="ARBA00004572"/>
    </source>
</evidence>
<dbReference type="Proteomes" id="UP000030746">
    <property type="component" value="Unassembled WGS sequence"/>
</dbReference>
<keyword evidence="10" id="KW-0418">Kinase</keyword>
<evidence type="ECO:0000256" key="8">
    <source>
        <dbReference type="ARBA" id="ARBA00022723"/>
    </source>
</evidence>
<dbReference type="InterPro" id="IPR008271">
    <property type="entry name" value="Ser/Thr_kinase_AS"/>
</dbReference>
<evidence type="ECO:0000313" key="21">
    <source>
        <dbReference type="Proteomes" id="UP000030746"/>
    </source>
</evidence>
<dbReference type="Pfam" id="PF00069">
    <property type="entry name" value="Pkinase"/>
    <property type="match status" value="1"/>
</dbReference>
<evidence type="ECO:0000256" key="11">
    <source>
        <dbReference type="ARBA" id="ARBA00022787"/>
    </source>
</evidence>
<dbReference type="GO" id="GO:0005524">
    <property type="term" value="F:ATP binding"/>
    <property type="evidence" value="ECO:0007669"/>
    <property type="project" value="UniProtKB-KW"/>
</dbReference>
<keyword evidence="6" id="KW-0723">Serine/threonine-protein kinase</keyword>
<dbReference type="GO" id="GO:0046872">
    <property type="term" value="F:metal ion binding"/>
    <property type="evidence" value="ECO:0007669"/>
    <property type="project" value="UniProtKB-KW"/>
</dbReference>
<dbReference type="InterPro" id="IPR000719">
    <property type="entry name" value="Prot_kinase_dom"/>
</dbReference>
<evidence type="ECO:0000256" key="12">
    <source>
        <dbReference type="ARBA" id="ARBA00022792"/>
    </source>
</evidence>
<dbReference type="OrthoDB" id="1405469at2759"/>
<dbReference type="CTD" id="20246019"/>
<dbReference type="OMA" id="CCLMESE"/>
<evidence type="ECO:0000256" key="5">
    <source>
        <dbReference type="ARBA" id="ARBA00012513"/>
    </source>
</evidence>
<dbReference type="PANTHER" id="PTHR22972:SF7">
    <property type="entry name" value="SERINE_THREONINE-PROTEIN KINASE PINK1, MITOCHONDRIAL"/>
    <property type="match status" value="1"/>
</dbReference>
<dbReference type="InterPro" id="IPR011009">
    <property type="entry name" value="Kinase-like_dom_sf"/>
</dbReference>
<feature type="domain" description="Protein kinase" evidence="19">
    <location>
        <begin position="1"/>
        <end position="218"/>
    </location>
</feature>
<dbReference type="GO" id="GO:0090141">
    <property type="term" value="P:positive regulation of mitochondrial fission"/>
    <property type="evidence" value="ECO:0007669"/>
    <property type="project" value="TreeGrafter"/>
</dbReference>
<evidence type="ECO:0000256" key="3">
    <source>
        <dbReference type="ARBA" id="ARBA00004514"/>
    </source>
</evidence>
<dbReference type="PROSITE" id="PS00108">
    <property type="entry name" value="PROTEIN_KINASE_ST"/>
    <property type="match status" value="1"/>
</dbReference>
<keyword evidence="16" id="KW-0496">Mitochondrion</keyword>
<evidence type="ECO:0000256" key="16">
    <source>
        <dbReference type="ARBA" id="ARBA00023128"/>
    </source>
</evidence>
<comment type="subcellular location">
    <subcellularLocation>
        <location evidence="3">Cytoplasm</location>
        <location evidence="3">Cytosol</location>
    </subcellularLocation>
    <subcellularLocation>
        <location evidence="2">Mitochondrion inner membrane</location>
        <topology evidence="2">Single-pass membrane protein</topology>
    </subcellularLocation>
    <subcellularLocation>
        <location evidence="4">Mitochondrion outer membrane</location>
        <topology evidence="4">Single-pass membrane protein</topology>
    </subcellularLocation>
</comment>
<dbReference type="Gene3D" id="1.10.510.10">
    <property type="entry name" value="Transferase(Phosphotransferase) domain 1"/>
    <property type="match status" value="1"/>
</dbReference>
<dbReference type="HOGENOM" id="CLU_970719_0_0_1"/>
<keyword evidence="14" id="KW-0460">Magnesium</keyword>
<dbReference type="STRING" id="225164.V4AAS8"/>
<dbReference type="GO" id="GO:0004674">
    <property type="term" value="F:protein serine/threonine kinase activity"/>
    <property type="evidence" value="ECO:0007669"/>
    <property type="project" value="UniProtKB-KW"/>
</dbReference>
<dbReference type="GO" id="GO:0005743">
    <property type="term" value="C:mitochondrial inner membrane"/>
    <property type="evidence" value="ECO:0007669"/>
    <property type="project" value="UniProtKB-SubCell"/>
</dbReference>
<dbReference type="GO" id="GO:0042981">
    <property type="term" value="P:regulation of apoptotic process"/>
    <property type="evidence" value="ECO:0007669"/>
    <property type="project" value="TreeGrafter"/>
</dbReference>
<dbReference type="SUPFAM" id="SSF56112">
    <property type="entry name" value="Protein kinase-like (PK-like)"/>
    <property type="match status" value="1"/>
</dbReference>
<evidence type="ECO:0000259" key="19">
    <source>
        <dbReference type="PROSITE" id="PS50011"/>
    </source>
</evidence>
<protein>
    <recommendedName>
        <fullName evidence="5">non-specific serine/threonine protein kinase</fullName>
        <ecNumber evidence="5">2.7.11.1</ecNumber>
    </recommendedName>
</protein>
<evidence type="ECO:0000256" key="13">
    <source>
        <dbReference type="ARBA" id="ARBA00022840"/>
    </source>
</evidence>
<organism evidence="20 21">
    <name type="scientific">Lottia gigantea</name>
    <name type="common">Giant owl limpet</name>
    <dbReference type="NCBI Taxonomy" id="225164"/>
    <lineage>
        <taxon>Eukaryota</taxon>
        <taxon>Metazoa</taxon>
        <taxon>Spiralia</taxon>
        <taxon>Lophotrochozoa</taxon>
        <taxon>Mollusca</taxon>
        <taxon>Gastropoda</taxon>
        <taxon>Patellogastropoda</taxon>
        <taxon>Lottioidea</taxon>
        <taxon>Lottiidae</taxon>
        <taxon>Lottia</taxon>
    </lineage>
</organism>